<accession>A0A1B1M3L4</accession>
<dbReference type="PATRIC" id="fig|1915.4.peg.1011"/>
<evidence type="ECO:0000313" key="1">
    <source>
        <dbReference type="EMBL" id="ANS63074.1"/>
    </source>
</evidence>
<dbReference type="SUPFAM" id="SSF56601">
    <property type="entry name" value="beta-lactamase/transpeptidase-like"/>
    <property type="match status" value="1"/>
</dbReference>
<dbReference type="Pfam" id="PF00144">
    <property type="entry name" value="Beta-lactamase"/>
    <property type="match status" value="1"/>
</dbReference>
<organism evidence="1 2">
    <name type="scientific">Streptomyces lincolnensis</name>
    <dbReference type="NCBI Taxonomy" id="1915"/>
    <lineage>
        <taxon>Bacteria</taxon>
        <taxon>Bacillati</taxon>
        <taxon>Actinomycetota</taxon>
        <taxon>Actinomycetes</taxon>
        <taxon>Kitasatosporales</taxon>
        <taxon>Streptomycetaceae</taxon>
        <taxon>Streptomyces</taxon>
    </lineage>
</organism>
<sequence length="401" mass="42745">MGRSRLGWWDGRQQKGHPMHVSGRRRRNLLVLTGLAAVLTASSGLTAAATPGPADPLQRRVDALHGTGAVGVFAEASSPGTRDIARAGTAERGTGRPMPWNGRFRIGSAAKTFTATVVLHLVGEGRMSLDDTVERWLPGVVRGNGNDGRRITVRQLLQHTSGVPDVLPEIPALNSAAGYRAERFRTYTPEELVGMAMRHAPTFPTPGDGWSYSNTNYVLAAMLIREVTGRSWAHEVDERIIRPLGLRGTSTPGAFPFMPGPHAHSYAWFGTGTGVDVTTLNPSMGVGSGSIISTAHDLSRFYTALLGGRLLKPAQLAEMTATRDAPELGVKYGLGLGEIPLSCGGSYFGHLGELLGYHTLAGVTRGGTRTAVVYLTSDGGPDTQKAMNTLVDQELCRGEDR</sequence>
<dbReference type="PANTHER" id="PTHR46825">
    <property type="entry name" value="D-ALANYL-D-ALANINE-CARBOXYPEPTIDASE/ENDOPEPTIDASE AMPH"/>
    <property type="match status" value="1"/>
</dbReference>
<proteinExistence type="predicted"/>
<protein>
    <submittedName>
        <fullName evidence="1">Alkaline D-peptidase</fullName>
    </submittedName>
</protein>
<dbReference type="EMBL" id="CP016438">
    <property type="protein sequence ID" value="ANS63074.1"/>
    <property type="molecule type" value="Genomic_DNA"/>
</dbReference>
<dbReference type="STRING" id="1915.SLINC_0850"/>
<dbReference type="PANTHER" id="PTHR46825:SF7">
    <property type="entry name" value="D-ALANYL-D-ALANINE CARBOXYPEPTIDASE"/>
    <property type="match status" value="1"/>
</dbReference>
<reference evidence="1 2" key="1">
    <citation type="submission" date="2016-07" db="EMBL/GenBank/DDBJ databases">
        <title>Enhancement of antibiotic productionsby engineered nitrateutilization in actinobacteria.</title>
        <authorList>
            <person name="Meng S.C."/>
        </authorList>
    </citation>
    <scope>NUCLEOTIDE SEQUENCE [LARGE SCALE GENOMIC DNA]</scope>
    <source>
        <strain evidence="1 2">NRRL 2936</strain>
    </source>
</reference>
<gene>
    <name evidence="1" type="ORF">SLINC_0850</name>
</gene>
<dbReference type="KEGG" id="sls:SLINC_0850"/>
<dbReference type="InterPro" id="IPR012338">
    <property type="entry name" value="Beta-lactam/transpept-like"/>
</dbReference>
<dbReference type="Gene3D" id="3.40.710.10">
    <property type="entry name" value="DD-peptidase/beta-lactamase superfamily"/>
    <property type="match status" value="1"/>
</dbReference>
<dbReference type="InterPro" id="IPR001466">
    <property type="entry name" value="Beta-lactam-related"/>
</dbReference>
<name>A0A1B1M3L4_STRLN</name>
<evidence type="ECO:0000313" key="2">
    <source>
        <dbReference type="Proteomes" id="UP000092598"/>
    </source>
</evidence>
<keyword evidence="2" id="KW-1185">Reference proteome</keyword>
<dbReference type="AlphaFoldDB" id="A0A1B1M3L4"/>
<dbReference type="Proteomes" id="UP000092598">
    <property type="component" value="Chromosome"/>
</dbReference>
<dbReference type="InterPro" id="IPR050491">
    <property type="entry name" value="AmpC-like"/>
</dbReference>